<dbReference type="InterPro" id="IPR050736">
    <property type="entry name" value="Sensor_HK_Regulatory"/>
</dbReference>
<dbReference type="Gene3D" id="3.30.450.40">
    <property type="match status" value="2"/>
</dbReference>
<evidence type="ECO:0000256" key="3">
    <source>
        <dbReference type="ARBA" id="ARBA00022553"/>
    </source>
</evidence>
<dbReference type="InterPro" id="IPR005467">
    <property type="entry name" value="His_kinase_dom"/>
</dbReference>
<dbReference type="Pfam" id="PF13188">
    <property type="entry name" value="PAS_8"/>
    <property type="match status" value="1"/>
</dbReference>
<proteinExistence type="predicted"/>
<evidence type="ECO:0000256" key="5">
    <source>
        <dbReference type="ARBA" id="ARBA00022777"/>
    </source>
</evidence>
<evidence type="ECO:0000256" key="1">
    <source>
        <dbReference type="ARBA" id="ARBA00000085"/>
    </source>
</evidence>
<dbReference type="Gene3D" id="3.30.565.10">
    <property type="entry name" value="Histidine kinase-like ATPase, C-terminal domain"/>
    <property type="match status" value="1"/>
</dbReference>
<dbReference type="NCBIfam" id="TIGR00229">
    <property type="entry name" value="sensory_box"/>
    <property type="match status" value="1"/>
</dbReference>
<evidence type="ECO:0000256" key="4">
    <source>
        <dbReference type="ARBA" id="ARBA00022679"/>
    </source>
</evidence>
<evidence type="ECO:0000313" key="11">
    <source>
        <dbReference type="Proteomes" id="UP000198518"/>
    </source>
</evidence>
<dbReference type="EC" id="2.7.13.3" evidence="2"/>
<dbReference type="PROSITE" id="PS50109">
    <property type="entry name" value="HIS_KIN"/>
    <property type="match status" value="1"/>
</dbReference>
<dbReference type="InterPro" id="IPR035965">
    <property type="entry name" value="PAS-like_dom_sf"/>
</dbReference>
<dbReference type="Pfam" id="PF00512">
    <property type="entry name" value="HisKA"/>
    <property type="match status" value="1"/>
</dbReference>
<keyword evidence="7" id="KW-0175">Coiled coil</keyword>
<dbReference type="InterPro" id="IPR004358">
    <property type="entry name" value="Sig_transdc_His_kin-like_C"/>
</dbReference>
<dbReference type="InterPro" id="IPR029016">
    <property type="entry name" value="GAF-like_dom_sf"/>
</dbReference>
<dbReference type="InterPro" id="IPR000014">
    <property type="entry name" value="PAS"/>
</dbReference>
<feature type="domain" description="PAS" evidence="9">
    <location>
        <begin position="437"/>
        <end position="510"/>
    </location>
</feature>
<feature type="coiled-coil region" evidence="7">
    <location>
        <begin position="420"/>
        <end position="447"/>
    </location>
</feature>
<dbReference type="GO" id="GO:0000155">
    <property type="term" value="F:phosphorelay sensor kinase activity"/>
    <property type="evidence" value="ECO:0007669"/>
    <property type="project" value="InterPro"/>
</dbReference>
<dbReference type="InterPro" id="IPR003594">
    <property type="entry name" value="HATPase_dom"/>
</dbReference>
<dbReference type="SMART" id="SM00065">
    <property type="entry name" value="GAF"/>
    <property type="match status" value="2"/>
</dbReference>
<reference evidence="10 11" key="1">
    <citation type="submission" date="2016-10" db="EMBL/GenBank/DDBJ databases">
        <authorList>
            <person name="de Groot N.N."/>
        </authorList>
    </citation>
    <scope>NUCLEOTIDE SEQUENCE [LARGE SCALE GENOMIC DNA]</scope>
    <source>
        <strain evidence="10 11">CGMCC 1.5337</strain>
    </source>
</reference>
<sequence length="786" mass="85652">MTADSTGGRGDLLEYATAVATAEDTDTVFEELASAAERAFGFSSTVVEAKDSGLLSVRSWSGEPPDSSGIGADEGLAGHAFQTGETVHVSDMRADPRVEDVPSDAPRSVVSVPMGNAGVFQASRDEPGGFDDEDIAVVEQLAEHARRAVERIRSKQRLKASERRFRSLFEDADHPVVLYSTTWGQPGTIEYANEAAEELFDASEADLREHELGSLLAADASELVPEDGAHTVETELDEPVSMRVLDVTVKPMPDAGDADAFAELRDVTEQTQRERVLTSLHDATRRMFVSEDRSEIASVMVEAAEGLVDLPYVGVFFEADGDLHPESVSSPVSTNGPPVLRAGESIAWEVYDSGEPEWVRDVADHPKRHNADSVIEEEFLFPLGDHGVLLVGAEERGVLTREDRDLAGILAANGEAALDRAEHEQRLREQETTLRDERNRLAALFENVPSPTAGFTVEDNEPILQSVNSAFETVFGYDESELVGENIDDYIVPPSRRGEAELYNRKLQAGKNINVEVRRETADGPRDFLLDVVPFKLEEPTVQGYAMYTEITDRKERERELERQNDRLEEFASIVSHDLRNPLNVARGYVELAEETKSDEHFERVDEALERMADIVDDVLTLARQGRSLEETEAVPLAAAAESAWRNVNTEGASLELEDPPTLSADPTRIGSLLENLFGNAVEHGTECVTGERADGGGPLTVTVGGLGGEDDAGFYVEDDGVGIPEERRDVVFESGETFSVDGTGFGLAIVEDIAEAHGLDVTLTESESGGARFEFTPEDSTVVTD</sequence>
<dbReference type="Pfam" id="PF13185">
    <property type="entry name" value="GAF_2"/>
    <property type="match status" value="2"/>
</dbReference>
<organism evidence="10 11">
    <name type="scientific">Halobacterium jilantaiense</name>
    <dbReference type="NCBI Taxonomy" id="355548"/>
    <lineage>
        <taxon>Archaea</taxon>
        <taxon>Methanobacteriati</taxon>
        <taxon>Methanobacteriota</taxon>
        <taxon>Stenosarchaea group</taxon>
        <taxon>Halobacteria</taxon>
        <taxon>Halobacteriales</taxon>
        <taxon>Halobacteriaceae</taxon>
        <taxon>Halobacterium</taxon>
    </lineage>
</organism>
<dbReference type="PANTHER" id="PTHR43711">
    <property type="entry name" value="TWO-COMPONENT HISTIDINE KINASE"/>
    <property type="match status" value="1"/>
</dbReference>
<dbReference type="SMART" id="SM00387">
    <property type="entry name" value="HATPase_c"/>
    <property type="match status" value="1"/>
</dbReference>
<dbReference type="Proteomes" id="UP000198518">
    <property type="component" value="Unassembled WGS sequence"/>
</dbReference>
<dbReference type="SMART" id="SM00091">
    <property type="entry name" value="PAS"/>
    <property type="match status" value="2"/>
</dbReference>
<gene>
    <name evidence="10" type="ORF">SAMN04487945_0511</name>
</gene>
<dbReference type="PROSITE" id="PS50112">
    <property type="entry name" value="PAS"/>
    <property type="match status" value="1"/>
</dbReference>
<dbReference type="InterPro" id="IPR036097">
    <property type="entry name" value="HisK_dim/P_sf"/>
</dbReference>
<dbReference type="SUPFAM" id="SSF55785">
    <property type="entry name" value="PYP-like sensor domain (PAS domain)"/>
    <property type="match status" value="2"/>
</dbReference>
<evidence type="ECO:0000259" key="8">
    <source>
        <dbReference type="PROSITE" id="PS50109"/>
    </source>
</evidence>
<dbReference type="CDD" id="cd00130">
    <property type="entry name" value="PAS"/>
    <property type="match status" value="1"/>
</dbReference>
<protein>
    <recommendedName>
        <fullName evidence="2">histidine kinase</fullName>
        <ecNumber evidence="2">2.7.13.3</ecNumber>
    </recommendedName>
</protein>
<keyword evidence="5 10" id="KW-0418">Kinase</keyword>
<dbReference type="Gene3D" id="1.10.287.130">
    <property type="match status" value="1"/>
</dbReference>
<keyword evidence="11" id="KW-1185">Reference proteome</keyword>
<name>A0A1I0N264_9EURY</name>
<evidence type="ECO:0000259" key="9">
    <source>
        <dbReference type="PROSITE" id="PS50112"/>
    </source>
</evidence>
<dbReference type="InterPro" id="IPR036890">
    <property type="entry name" value="HATPase_C_sf"/>
</dbReference>
<evidence type="ECO:0000256" key="6">
    <source>
        <dbReference type="ARBA" id="ARBA00023012"/>
    </source>
</evidence>
<evidence type="ECO:0000313" key="10">
    <source>
        <dbReference type="EMBL" id="SEV94448.1"/>
    </source>
</evidence>
<accession>A0A1I0N264</accession>
<dbReference type="EMBL" id="FOJA01000001">
    <property type="protein sequence ID" value="SEV94448.1"/>
    <property type="molecule type" value="Genomic_DNA"/>
</dbReference>
<dbReference type="InterPro" id="IPR003018">
    <property type="entry name" value="GAF"/>
</dbReference>
<dbReference type="SUPFAM" id="SSF55781">
    <property type="entry name" value="GAF domain-like"/>
    <property type="match status" value="2"/>
</dbReference>
<keyword evidence="4" id="KW-0808">Transferase</keyword>
<dbReference type="STRING" id="355548.SAMN04487945_0511"/>
<dbReference type="CDD" id="cd00082">
    <property type="entry name" value="HisKA"/>
    <property type="match status" value="1"/>
</dbReference>
<dbReference type="Pfam" id="PF02518">
    <property type="entry name" value="HATPase_c"/>
    <property type="match status" value="1"/>
</dbReference>
<dbReference type="InterPro" id="IPR003661">
    <property type="entry name" value="HisK_dim/P_dom"/>
</dbReference>
<feature type="domain" description="Histidine kinase" evidence="8">
    <location>
        <begin position="574"/>
        <end position="782"/>
    </location>
</feature>
<comment type="catalytic activity">
    <reaction evidence="1">
        <text>ATP + protein L-histidine = ADP + protein N-phospho-L-histidine.</text>
        <dbReference type="EC" id="2.7.13.3"/>
    </reaction>
</comment>
<keyword evidence="6" id="KW-0902">Two-component regulatory system</keyword>
<dbReference type="Gene3D" id="3.30.450.20">
    <property type="entry name" value="PAS domain"/>
    <property type="match status" value="2"/>
</dbReference>
<dbReference type="AlphaFoldDB" id="A0A1I0N264"/>
<dbReference type="RefSeq" id="WP_089667756.1">
    <property type="nucleotide sequence ID" value="NZ_FOJA01000001.1"/>
</dbReference>
<evidence type="ECO:0000256" key="7">
    <source>
        <dbReference type="SAM" id="Coils"/>
    </source>
</evidence>
<keyword evidence="3" id="KW-0597">Phosphoprotein</keyword>
<dbReference type="OrthoDB" id="8127at2157"/>
<dbReference type="SMART" id="SM00388">
    <property type="entry name" value="HisKA"/>
    <property type="match status" value="1"/>
</dbReference>
<dbReference type="PRINTS" id="PR00344">
    <property type="entry name" value="BCTRLSENSOR"/>
</dbReference>
<dbReference type="SUPFAM" id="SSF47384">
    <property type="entry name" value="Homodimeric domain of signal transducing histidine kinase"/>
    <property type="match status" value="1"/>
</dbReference>
<dbReference type="CDD" id="cd00075">
    <property type="entry name" value="HATPase"/>
    <property type="match status" value="1"/>
</dbReference>
<dbReference type="Pfam" id="PF13426">
    <property type="entry name" value="PAS_9"/>
    <property type="match status" value="1"/>
</dbReference>
<dbReference type="PANTHER" id="PTHR43711:SF1">
    <property type="entry name" value="HISTIDINE KINASE 1"/>
    <property type="match status" value="1"/>
</dbReference>
<evidence type="ECO:0000256" key="2">
    <source>
        <dbReference type="ARBA" id="ARBA00012438"/>
    </source>
</evidence>
<dbReference type="SUPFAM" id="SSF55874">
    <property type="entry name" value="ATPase domain of HSP90 chaperone/DNA topoisomerase II/histidine kinase"/>
    <property type="match status" value="1"/>
</dbReference>